<accession>A0AAX6GW08</accession>
<evidence type="ECO:0000313" key="3">
    <source>
        <dbReference type="Proteomes" id="UP001140949"/>
    </source>
</evidence>
<name>A0AAX6GW08_IRIPA</name>
<keyword evidence="3" id="KW-1185">Reference proteome</keyword>
<organism evidence="2 3">
    <name type="scientific">Iris pallida</name>
    <name type="common">Sweet iris</name>
    <dbReference type="NCBI Taxonomy" id="29817"/>
    <lineage>
        <taxon>Eukaryota</taxon>
        <taxon>Viridiplantae</taxon>
        <taxon>Streptophyta</taxon>
        <taxon>Embryophyta</taxon>
        <taxon>Tracheophyta</taxon>
        <taxon>Spermatophyta</taxon>
        <taxon>Magnoliopsida</taxon>
        <taxon>Liliopsida</taxon>
        <taxon>Asparagales</taxon>
        <taxon>Iridaceae</taxon>
        <taxon>Iridoideae</taxon>
        <taxon>Irideae</taxon>
        <taxon>Iris</taxon>
    </lineage>
</organism>
<feature type="region of interest" description="Disordered" evidence="1">
    <location>
        <begin position="121"/>
        <end position="156"/>
    </location>
</feature>
<dbReference type="Proteomes" id="UP001140949">
    <property type="component" value="Unassembled WGS sequence"/>
</dbReference>
<reference evidence="2" key="1">
    <citation type="journal article" date="2023" name="GigaByte">
        <title>Genome assembly of the bearded iris, Iris pallida Lam.</title>
        <authorList>
            <person name="Bruccoleri R.E."/>
            <person name="Oakeley E.J."/>
            <person name="Faust A.M.E."/>
            <person name="Altorfer M."/>
            <person name="Dessus-Babus S."/>
            <person name="Burckhardt D."/>
            <person name="Oertli M."/>
            <person name="Naumann U."/>
            <person name="Petersen F."/>
            <person name="Wong J."/>
        </authorList>
    </citation>
    <scope>NUCLEOTIDE SEQUENCE</scope>
    <source>
        <strain evidence="2">GSM-AAB239-AS_SAM_17_03QT</strain>
    </source>
</reference>
<gene>
    <name evidence="2" type="ORF">M6B38_344095</name>
</gene>
<protein>
    <submittedName>
        <fullName evidence="2">Extensin</fullName>
    </submittedName>
</protein>
<dbReference type="AlphaFoldDB" id="A0AAX6GW08"/>
<reference evidence="2" key="2">
    <citation type="submission" date="2023-04" db="EMBL/GenBank/DDBJ databases">
        <authorList>
            <person name="Bruccoleri R.E."/>
            <person name="Oakeley E.J."/>
            <person name="Faust A.-M."/>
            <person name="Dessus-Babus S."/>
            <person name="Altorfer M."/>
            <person name="Burckhardt D."/>
            <person name="Oertli M."/>
            <person name="Naumann U."/>
            <person name="Petersen F."/>
            <person name="Wong J."/>
        </authorList>
    </citation>
    <scope>NUCLEOTIDE SEQUENCE</scope>
    <source>
        <strain evidence="2">GSM-AAB239-AS_SAM_17_03QT</strain>
        <tissue evidence="2">Leaf</tissue>
    </source>
</reference>
<feature type="region of interest" description="Disordered" evidence="1">
    <location>
        <begin position="29"/>
        <end position="51"/>
    </location>
</feature>
<dbReference type="EMBL" id="JANAVB010016191">
    <property type="protein sequence ID" value="KAJ6832511.1"/>
    <property type="molecule type" value="Genomic_DNA"/>
</dbReference>
<proteinExistence type="predicted"/>
<evidence type="ECO:0000256" key="1">
    <source>
        <dbReference type="SAM" id="MobiDB-lite"/>
    </source>
</evidence>
<sequence length="270" mass="29539">MQFSNSKAIPSPHLSLSDLLQTRAQPLAVGHGATHHHSPSPSSSSPSPPPPCELITTISATFTTTIISSTILVHLATATSSWARRRRLAARRGRCSAATAAVQRCLMNAAAAVAARARTPARAWRHRRRHRRCGRRRPPSTGARHPWLPSHGGHRPPGRAVEAIRAFCTTSRRDELGNDAEITPHRSNFAHDFPEIRPLDRRFLRSVAISFRGANFVSLYLLHRSSVWRATSSGAKLDYVASVGPLLYLSAVQVIEANSLEVPASLEETQ</sequence>
<feature type="compositionally biased region" description="Basic residues" evidence="1">
    <location>
        <begin position="123"/>
        <end position="138"/>
    </location>
</feature>
<evidence type="ECO:0000313" key="2">
    <source>
        <dbReference type="EMBL" id="KAJ6832511.1"/>
    </source>
</evidence>
<comment type="caution">
    <text evidence="2">The sequence shown here is derived from an EMBL/GenBank/DDBJ whole genome shotgun (WGS) entry which is preliminary data.</text>
</comment>